<dbReference type="AlphaFoldDB" id="A0A516H0I9"/>
<organism evidence="2 3">
    <name type="scientific">Ferrovibrio terrae</name>
    <dbReference type="NCBI Taxonomy" id="2594003"/>
    <lineage>
        <taxon>Bacteria</taxon>
        <taxon>Pseudomonadati</taxon>
        <taxon>Pseudomonadota</taxon>
        <taxon>Alphaproteobacteria</taxon>
        <taxon>Rhodospirillales</taxon>
        <taxon>Rhodospirillaceae</taxon>
        <taxon>Ferrovibrio</taxon>
    </lineage>
</organism>
<proteinExistence type="predicted"/>
<evidence type="ECO:0000313" key="2">
    <source>
        <dbReference type="EMBL" id="QDO97293.1"/>
    </source>
</evidence>
<protein>
    <submittedName>
        <fullName evidence="2">TIGR02300 family protein</fullName>
    </submittedName>
</protein>
<evidence type="ECO:0000256" key="1">
    <source>
        <dbReference type="SAM" id="MobiDB-lite"/>
    </source>
</evidence>
<dbReference type="NCBIfam" id="TIGR02300">
    <property type="entry name" value="FYDLN_acid"/>
    <property type="match status" value="1"/>
</dbReference>
<reference evidence="2 3" key="1">
    <citation type="submission" date="2019-07" db="EMBL/GenBank/DDBJ databases">
        <title>Genome sequencing for Ferrovibrio sp. K5.</title>
        <authorList>
            <person name="Park S.-J."/>
        </authorList>
    </citation>
    <scope>NUCLEOTIDE SEQUENCE [LARGE SCALE GENOMIC DNA]</scope>
    <source>
        <strain evidence="2 3">K5</strain>
    </source>
</reference>
<dbReference type="RefSeq" id="WP_144068274.1">
    <property type="nucleotide sequence ID" value="NZ_CP041636.1"/>
</dbReference>
<name>A0A516H0I9_9PROT</name>
<dbReference type="OrthoDB" id="9815689at2"/>
<dbReference type="Proteomes" id="UP000317496">
    <property type="component" value="Chromosome"/>
</dbReference>
<keyword evidence="3" id="KW-1185">Reference proteome</keyword>
<accession>A0A516H0I9</accession>
<feature type="region of interest" description="Disordered" evidence="1">
    <location>
        <begin position="63"/>
        <end position="107"/>
    </location>
</feature>
<evidence type="ECO:0000313" key="3">
    <source>
        <dbReference type="Proteomes" id="UP000317496"/>
    </source>
</evidence>
<dbReference type="KEGG" id="fer:FNB15_08440"/>
<gene>
    <name evidence="2" type="ORF">FNB15_08440</name>
</gene>
<dbReference type="InterPro" id="IPR012644">
    <property type="entry name" value="CHP02300_FYDLN_acid"/>
</dbReference>
<feature type="compositionally biased region" description="Acidic residues" evidence="1">
    <location>
        <begin position="65"/>
        <end position="107"/>
    </location>
</feature>
<sequence>MAKAEWGAKRRCLSCGAAFYDLNKSPINCPKCDALFNPEVPVKSSRRPAKVEEPKKVVPKVAVPDAEDEVEDTGLGDDILEDADEFEEDDVAEEIDVDAPTDDTEER</sequence>
<dbReference type="Pfam" id="PF09538">
    <property type="entry name" value="FYDLN_acid"/>
    <property type="match status" value="1"/>
</dbReference>
<dbReference type="EMBL" id="CP041636">
    <property type="protein sequence ID" value="QDO97293.1"/>
    <property type="molecule type" value="Genomic_DNA"/>
</dbReference>